<gene>
    <name evidence="2" type="primary">gatA</name>
    <name evidence="2" type="ORF">C441_18467</name>
</gene>
<evidence type="ECO:0000313" key="3">
    <source>
        <dbReference type="Proteomes" id="UP000011508"/>
    </source>
</evidence>
<name>M0I010_9EURY</name>
<dbReference type="SUPFAM" id="SSF75304">
    <property type="entry name" value="Amidase signature (AS) enzymes"/>
    <property type="match status" value="1"/>
</dbReference>
<dbReference type="Gene3D" id="3.90.1300.10">
    <property type="entry name" value="Amidase signature (AS) domain"/>
    <property type="match status" value="1"/>
</dbReference>
<organism evidence="2 3">
    <name type="scientific">Haloferax sulfurifontis ATCC BAA-897</name>
    <dbReference type="NCBI Taxonomy" id="662480"/>
    <lineage>
        <taxon>Archaea</taxon>
        <taxon>Methanobacteriati</taxon>
        <taxon>Methanobacteriota</taxon>
        <taxon>Stenosarchaea group</taxon>
        <taxon>Halobacteria</taxon>
        <taxon>Halobacteriales</taxon>
        <taxon>Haloferacaceae</taxon>
        <taxon>Haloferax</taxon>
    </lineage>
</organism>
<accession>M0I010</accession>
<dbReference type="EMBL" id="AOLM01000028">
    <property type="protein sequence ID" value="ELZ88724.1"/>
    <property type="molecule type" value="Genomic_DNA"/>
</dbReference>
<dbReference type="InterPro" id="IPR036928">
    <property type="entry name" value="AS_sf"/>
</dbReference>
<dbReference type="GO" id="GO:0016874">
    <property type="term" value="F:ligase activity"/>
    <property type="evidence" value="ECO:0007669"/>
    <property type="project" value="UniProtKB-KW"/>
</dbReference>
<sequence length="496" mass="52175">MSARWILEAGTTMDFDLSEADAERFAQRISDEIHGYETLDTLSKPDADESLSIRDVDEHDDPHNAYITSFTTEGGDGPLRGVDVAVKDNLAVAGVPMTCGSRVFEGVVPRRNATVVARLVDAGARLVGKTNMDELAYGPTSETSAFGVVTNPADDERVAGGSSSGSAAAVAEGSANLAIGSDTGGSVRIPASFCGVVGFKPSWGAVPRDGFVDLAPTLDHIGTLAPDVETTALGFDVIGGYDARDPSSALARDIPVGSCADGLTDVPDPEELSFGVPAELLSTHVSDHVRERFEETIATLESSGATVESVRLPTVDDAVFVWNAVTNVEFAAALRRTGLPLERPGPFDLSRLDAAAGRQATGGVGFGDIVRERALVGAVLLDRYDGRHYIRARNVCSTLADEFADALYGHDALVAPTMPVVAPKIGERKPHSYDSDDGLDVPLAYNTRPANLAGVPAVTVPDGSDGLPVGVQFLAGRYEDAHLLRVARSFEKIRDA</sequence>
<feature type="domain" description="Amidase" evidence="1">
    <location>
        <begin position="73"/>
        <end position="484"/>
    </location>
</feature>
<dbReference type="InterPro" id="IPR020556">
    <property type="entry name" value="Amidase_CS"/>
</dbReference>
<evidence type="ECO:0000313" key="2">
    <source>
        <dbReference type="EMBL" id="ELZ88724.1"/>
    </source>
</evidence>
<dbReference type="AlphaFoldDB" id="M0I010"/>
<keyword evidence="3" id="KW-1185">Reference proteome</keyword>
<proteinExistence type="predicted"/>
<protein>
    <submittedName>
        <fullName evidence="2">Aspartyl/glutamyl-tRNA amidotransferase subunit A</fullName>
        <ecNumber evidence="2">6.3.5.-</ecNumber>
    </submittedName>
</protein>
<dbReference type="PROSITE" id="PS00571">
    <property type="entry name" value="AMIDASES"/>
    <property type="match status" value="1"/>
</dbReference>
<keyword evidence="2" id="KW-0808">Transferase</keyword>
<reference evidence="2 3" key="1">
    <citation type="journal article" date="2014" name="PLoS Genet.">
        <title>Phylogenetically driven sequencing of extremely halophilic archaea reveals strategies for static and dynamic osmo-response.</title>
        <authorList>
            <person name="Becker E.A."/>
            <person name="Seitzer P.M."/>
            <person name="Tritt A."/>
            <person name="Larsen D."/>
            <person name="Krusor M."/>
            <person name="Yao A.I."/>
            <person name="Wu D."/>
            <person name="Madern D."/>
            <person name="Eisen J.A."/>
            <person name="Darling A.E."/>
            <person name="Facciotti M.T."/>
        </authorList>
    </citation>
    <scope>NUCLEOTIDE SEQUENCE [LARGE SCALE GENOMIC DNA]</scope>
    <source>
        <strain evidence="2 3">ATCC BAA-897</strain>
    </source>
</reference>
<dbReference type="Pfam" id="PF01425">
    <property type="entry name" value="Amidase"/>
    <property type="match status" value="1"/>
</dbReference>
<keyword evidence="2" id="KW-0436">Ligase</keyword>
<dbReference type="GO" id="GO:0016740">
    <property type="term" value="F:transferase activity"/>
    <property type="evidence" value="ECO:0007669"/>
    <property type="project" value="UniProtKB-KW"/>
</dbReference>
<dbReference type="EC" id="6.3.5.-" evidence="2"/>
<evidence type="ECO:0000259" key="1">
    <source>
        <dbReference type="Pfam" id="PF01425"/>
    </source>
</evidence>
<dbReference type="PANTHER" id="PTHR11895">
    <property type="entry name" value="TRANSAMIDASE"/>
    <property type="match status" value="1"/>
</dbReference>
<dbReference type="InterPro" id="IPR000120">
    <property type="entry name" value="Amidase"/>
</dbReference>
<dbReference type="PANTHER" id="PTHR11895:SF7">
    <property type="entry name" value="GLUTAMYL-TRNA(GLN) AMIDOTRANSFERASE SUBUNIT A, MITOCHONDRIAL"/>
    <property type="match status" value="1"/>
</dbReference>
<dbReference type="InterPro" id="IPR023631">
    <property type="entry name" value="Amidase_dom"/>
</dbReference>
<dbReference type="PATRIC" id="fig|662480.6.peg.3671"/>
<dbReference type="Proteomes" id="UP000011508">
    <property type="component" value="Unassembled WGS sequence"/>
</dbReference>
<comment type="caution">
    <text evidence="2">The sequence shown here is derived from an EMBL/GenBank/DDBJ whole genome shotgun (WGS) entry which is preliminary data.</text>
</comment>